<evidence type="ECO:0000313" key="2">
    <source>
        <dbReference type="EMBL" id="EFN86979.1"/>
    </source>
</evidence>
<keyword evidence="1" id="KW-0732">Signal</keyword>
<evidence type="ECO:0008006" key="4">
    <source>
        <dbReference type="Google" id="ProtNLM"/>
    </source>
</evidence>
<dbReference type="PANTHER" id="PTHR21163:SF1">
    <property type="entry name" value="PROTEIN G12"/>
    <property type="match status" value="1"/>
</dbReference>
<feature type="chain" id="PRO_5003157475" description="Protein G12" evidence="1">
    <location>
        <begin position="20"/>
        <end position="433"/>
    </location>
</feature>
<sequence length="433" mass="49095">MKFTLALFAVLAVIGLSQTHKLPNFGKGPLHEDIQDILDLVPMGEIVTVTLDYMSKDAQFQEVIEFLSTSTVLKDLTVDVEAIPEVINLLNFLQKEGVDIYFVINSINKAFGIKELVPPASNVYSMVPMKRTGGVAGYFKDIKKFFNYDSFIRIYVQKLDTSPAFGRFVRELKSNNFQQVVNKVYLSKPFQIIANGFKNYGVNLQIIADIMRIVLGITVPNTPQQSTFVFERTLIEELGDFMKLIPLDKFVDTAIEYFTKDQKVRSAFAYTLTSEFHELLRDVETLKEHQTVVIYLEKQGFHVIEGIQEFHKVIGMDKYVPPKIQNILKSQIGVQKVGDGMGAMFKDLGDLVPTKKTQALYDEKMKTRNAFSEFVEKITSPEIKKDLCDLYAQSAHQKLLTNCMEHGLDLKAMSEFSRKLIPIPIPTPSKCVA</sequence>
<dbReference type="OrthoDB" id="7882129at2759"/>
<protein>
    <recommendedName>
        <fullName evidence="4">Protein G12</fullName>
    </recommendedName>
</protein>
<dbReference type="Pfam" id="PF06757">
    <property type="entry name" value="Ins_allergen_rp"/>
    <property type="match status" value="2"/>
</dbReference>
<organism evidence="3">
    <name type="scientific">Harpegnathos saltator</name>
    <name type="common">Jerdon's jumping ant</name>
    <dbReference type="NCBI Taxonomy" id="610380"/>
    <lineage>
        <taxon>Eukaryota</taxon>
        <taxon>Metazoa</taxon>
        <taxon>Ecdysozoa</taxon>
        <taxon>Arthropoda</taxon>
        <taxon>Hexapoda</taxon>
        <taxon>Insecta</taxon>
        <taxon>Pterygota</taxon>
        <taxon>Neoptera</taxon>
        <taxon>Endopterygota</taxon>
        <taxon>Hymenoptera</taxon>
        <taxon>Apocrita</taxon>
        <taxon>Aculeata</taxon>
        <taxon>Formicoidea</taxon>
        <taxon>Formicidae</taxon>
        <taxon>Ponerinae</taxon>
        <taxon>Ponerini</taxon>
        <taxon>Harpegnathos</taxon>
    </lineage>
</organism>
<dbReference type="InParanoid" id="E2BBE2"/>
<dbReference type="InterPro" id="IPR010629">
    <property type="entry name" value="Ins_allergen"/>
</dbReference>
<dbReference type="OMA" id="KHIDYDV"/>
<dbReference type="PANTHER" id="PTHR21163">
    <property type="entry name" value="PROTEIN G12"/>
    <property type="match status" value="1"/>
</dbReference>
<evidence type="ECO:0000313" key="3">
    <source>
        <dbReference type="Proteomes" id="UP000008237"/>
    </source>
</evidence>
<keyword evidence="3" id="KW-1185">Reference proteome</keyword>
<accession>E2BBE2</accession>
<dbReference type="EMBL" id="GL447038">
    <property type="protein sequence ID" value="EFN86979.1"/>
    <property type="molecule type" value="Genomic_DNA"/>
</dbReference>
<feature type="signal peptide" evidence="1">
    <location>
        <begin position="1"/>
        <end position="19"/>
    </location>
</feature>
<name>E2BBE2_HARSA</name>
<evidence type="ECO:0000256" key="1">
    <source>
        <dbReference type="SAM" id="SignalP"/>
    </source>
</evidence>
<gene>
    <name evidence="2" type="ORF">EAI_01310</name>
</gene>
<dbReference type="AlphaFoldDB" id="E2BBE2"/>
<reference evidence="2 3" key="1">
    <citation type="journal article" date="2010" name="Science">
        <title>Genomic comparison of the ants Camponotus floridanus and Harpegnathos saltator.</title>
        <authorList>
            <person name="Bonasio R."/>
            <person name="Zhang G."/>
            <person name="Ye C."/>
            <person name="Mutti N.S."/>
            <person name="Fang X."/>
            <person name="Qin N."/>
            <person name="Donahue G."/>
            <person name="Yang P."/>
            <person name="Li Q."/>
            <person name="Li C."/>
            <person name="Zhang P."/>
            <person name="Huang Z."/>
            <person name="Berger S.L."/>
            <person name="Reinberg D."/>
            <person name="Wang J."/>
            <person name="Liebig J."/>
        </authorList>
    </citation>
    <scope>NUCLEOTIDE SEQUENCE [LARGE SCALE GENOMIC DNA]</scope>
    <source>
        <strain evidence="2 3">R22 G/1</strain>
    </source>
</reference>
<proteinExistence type="predicted"/>
<dbReference type="Proteomes" id="UP000008237">
    <property type="component" value="Unassembled WGS sequence"/>
</dbReference>